<dbReference type="InterPro" id="IPR043144">
    <property type="entry name" value="Mal/L-sulf/L-lact_DH-like_ah"/>
</dbReference>
<dbReference type="PANTHER" id="PTHR11091:SF0">
    <property type="entry name" value="MALATE DEHYDROGENASE"/>
    <property type="match status" value="1"/>
</dbReference>
<gene>
    <name evidence="3" type="primary">MDH</name>
</gene>
<evidence type="ECO:0000256" key="2">
    <source>
        <dbReference type="ARBA" id="ARBA00023002"/>
    </source>
</evidence>
<proteinExistence type="evidence at transcript level"/>
<accession>D3PI42</accession>
<name>D3PI42_LEPSM</name>
<organism evidence="3">
    <name type="scientific">Lepeophtheirus salmonis</name>
    <name type="common">Salmon louse</name>
    <name type="synonym">Caligus salmonis</name>
    <dbReference type="NCBI Taxonomy" id="72036"/>
    <lineage>
        <taxon>Eukaryota</taxon>
        <taxon>Metazoa</taxon>
        <taxon>Ecdysozoa</taxon>
        <taxon>Arthropoda</taxon>
        <taxon>Crustacea</taxon>
        <taxon>Multicrustacea</taxon>
        <taxon>Hexanauplia</taxon>
        <taxon>Copepoda</taxon>
        <taxon>Siphonostomatoida</taxon>
        <taxon>Caligidae</taxon>
        <taxon>Lepeophtheirus</taxon>
    </lineage>
</organism>
<dbReference type="GO" id="GO:0016491">
    <property type="term" value="F:oxidoreductase activity"/>
    <property type="evidence" value="ECO:0007669"/>
    <property type="project" value="UniProtKB-KW"/>
</dbReference>
<reference evidence="3" key="1">
    <citation type="submission" date="2010-03" db="EMBL/GenBank/DDBJ databases">
        <title>Atlantic Lepeophtheirus salmonis ESTs and full-length cDNAs.</title>
        <authorList>
            <person name="Yasuike M."/>
            <person name="von Schalburg K."/>
            <person name="Cooper G."/>
            <person name="Leong J."/>
            <person name="Nilsen F."/>
            <person name="Jones S.R.M."/>
            <person name="Koop B.F."/>
        </authorList>
    </citation>
    <scope>NUCLEOTIDE SEQUENCE</scope>
    <source>
        <strain evidence="3">Atlantic form</strain>
        <tissue evidence="3">Mixed tissue</tissue>
    </source>
</reference>
<dbReference type="Pfam" id="PF02615">
    <property type="entry name" value="Ldh_2"/>
    <property type="match status" value="1"/>
</dbReference>
<dbReference type="InterPro" id="IPR036111">
    <property type="entry name" value="Mal/L-sulfo/L-lacto_DH-like_sf"/>
</dbReference>
<dbReference type="EMBL" id="BT121298">
    <property type="protein sequence ID" value="ADD38228.1"/>
    <property type="molecule type" value="mRNA"/>
</dbReference>
<dbReference type="AlphaFoldDB" id="D3PI42"/>
<dbReference type="Gene3D" id="1.10.1530.10">
    <property type="match status" value="1"/>
</dbReference>
<protein>
    <submittedName>
        <fullName evidence="3">Malate dehydrogenase</fullName>
    </submittedName>
</protein>
<dbReference type="PANTHER" id="PTHR11091">
    <property type="entry name" value="OXIDOREDUCTASE-RELATED"/>
    <property type="match status" value="1"/>
</dbReference>
<dbReference type="SUPFAM" id="SSF89733">
    <property type="entry name" value="L-sulfolactate dehydrogenase-like"/>
    <property type="match status" value="1"/>
</dbReference>
<dbReference type="InterPro" id="IPR043143">
    <property type="entry name" value="Mal/L-sulf/L-lact_DH-like_NADP"/>
</dbReference>
<dbReference type="OrthoDB" id="7881616at2759"/>
<dbReference type="InterPro" id="IPR003767">
    <property type="entry name" value="Malate/L-lactate_DH-like"/>
</dbReference>
<keyword evidence="2" id="KW-0560">Oxidoreductase</keyword>
<sequence>MRIKAGILRSAFESMKGKVSHSDRLIPKDEVNRFMIDSLSKVGCPHDHSLLLSDLLLQADYRGHFSHGLNRFEMYVDDIRTEMTDPKVTPAVLKETPSTAWVDGQNGLGVVVGDFCMKLAIQKAKDSGIGLVSAKGSNHFGMCQWYSEQALNDGLIGLSFTNTSPLATPTRSKDRLFGTNPLCISAPGLNGDYFTLDMATTTVALGKIEMQRRKNEELPSLSWALGADGHPTRNADEAFNNGCGLMPLGGSETNSGYKGYGLAMMVELLCGVLADAQYGPFIRKWMNRETPGKANLGQCFISINPQVFGEGFSSRLQVLMDVIRHSSPADDSLPVLVPGDPETAHRRKVDSEGGFYIQKITLFLMLY</sequence>
<comment type="similarity">
    <text evidence="1">Belongs to the LDH2/MDH2 oxidoreductase family.</text>
</comment>
<evidence type="ECO:0000313" key="3">
    <source>
        <dbReference type="EMBL" id="ADD38228.1"/>
    </source>
</evidence>
<dbReference type="Gene3D" id="3.30.1370.60">
    <property type="entry name" value="Hypothetical oxidoreductase yiak, domain 2"/>
    <property type="match status" value="1"/>
</dbReference>
<evidence type="ECO:0000256" key="1">
    <source>
        <dbReference type="ARBA" id="ARBA00006056"/>
    </source>
</evidence>